<dbReference type="InterPro" id="IPR002155">
    <property type="entry name" value="Thiolase"/>
</dbReference>
<dbReference type="Proteomes" id="UP000274762">
    <property type="component" value="Unassembled WGS sequence"/>
</dbReference>
<dbReference type="CDD" id="cd00829">
    <property type="entry name" value="SCP-x_thiolase"/>
    <property type="match status" value="1"/>
</dbReference>
<dbReference type="AlphaFoldDB" id="A0A495K9M4"/>
<dbReference type="PANTHER" id="PTHR42870:SF1">
    <property type="entry name" value="NON-SPECIFIC LIPID-TRANSFER PROTEIN-LIKE 2"/>
    <property type="match status" value="1"/>
</dbReference>
<evidence type="ECO:0000313" key="2">
    <source>
        <dbReference type="EMBL" id="RKR97505.1"/>
    </source>
</evidence>
<evidence type="ECO:0000313" key="3">
    <source>
        <dbReference type="Proteomes" id="UP000274762"/>
    </source>
</evidence>
<dbReference type="PIRSF" id="PIRSF000429">
    <property type="entry name" value="Ac-CoA_Ac_transf"/>
    <property type="match status" value="1"/>
</dbReference>
<dbReference type="EMBL" id="RBKV01000001">
    <property type="protein sequence ID" value="RKR97505.1"/>
    <property type="molecule type" value="Genomic_DNA"/>
</dbReference>
<protein>
    <submittedName>
        <fullName evidence="2">Acetyl-CoA acetyltransferase</fullName>
    </submittedName>
</protein>
<dbReference type="Gene3D" id="3.40.47.10">
    <property type="match status" value="1"/>
</dbReference>
<dbReference type="GO" id="GO:0016747">
    <property type="term" value="F:acyltransferase activity, transferring groups other than amino-acyl groups"/>
    <property type="evidence" value="ECO:0007669"/>
    <property type="project" value="InterPro"/>
</dbReference>
<feature type="domain" description="Thiolase C-terminal" evidence="1">
    <location>
        <begin position="263"/>
        <end position="390"/>
    </location>
</feature>
<proteinExistence type="predicted"/>
<organism evidence="2 3">
    <name type="scientific">Williamsia marianensis</name>
    <dbReference type="NCBI Taxonomy" id="85044"/>
    <lineage>
        <taxon>Bacteria</taxon>
        <taxon>Bacillati</taxon>
        <taxon>Actinomycetota</taxon>
        <taxon>Actinomycetes</taxon>
        <taxon>Mycobacteriales</taxon>
        <taxon>Nocardiaceae</taxon>
        <taxon>Williamsia</taxon>
    </lineage>
</organism>
<dbReference type="RefSeq" id="WP_062794903.1">
    <property type="nucleotide sequence ID" value="NZ_CBCRXS010000007.1"/>
</dbReference>
<evidence type="ECO:0000259" key="1">
    <source>
        <dbReference type="Pfam" id="PF22691"/>
    </source>
</evidence>
<reference evidence="2 3" key="1">
    <citation type="submission" date="2018-10" db="EMBL/GenBank/DDBJ databases">
        <title>Sequencing the genomes of 1000 actinobacteria strains.</title>
        <authorList>
            <person name="Klenk H.-P."/>
        </authorList>
    </citation>
    <scope>NUCLEOTIDE SEQUENCE [LARGE SCALE GENOMIC DNA]</scope>
    <source>
        <strain evidence="2 3">DSM 44343</strain>
    </source>
</reference>
<sequence length="398" mass="41822">MGGRGGPFEGKAVVTGAGKSQVGRRLGRTGLDLTVEASLRAIADAGLSPDDIDGVASYPGPGMPDPGFSGASVHELRNALGLRSNWYVSSSETAGQIGPVIEACMAVATGLADHVLCFRSVWESTAQASTGSRGSVLMGTGRANPHHEFFGPYGAISAANWLAMPAQRYMHEFGLTREQLGAIAVNARKNAALNPDAIYRDPMSLQDYLDARMISDPFCLYDCDVPCDGATAVVISRRDAAKGLPRQPLTVESVGTGMFERATWDQRKDLTTMAAHDAAATLWDRTDMTVGDVDFAQLYDGFSFLTVQWLEALGFCEHGKVGQYIEGGERISLQGGLPVNSSGGQLSAGRLHGMGFLHEACVQLWGEGGPRQVGGDAEVAVVAVGGGPVAGAMLLSTR</sequence>
<keyword evidence="2" id="KW-0808">Transferase</keyword>
<dbReference type="InterPro" id="IPR016039">
    <property type="entry name" value="Thiolase-like"/>
</dbReference>
<accession>A0A495K9M4</accession>
<dbReference type="Pfam" id="PF22691">
    <property type="entry name" value="Thiolase_C_1"/>
    <property type="match status" value="1"/>
</dbReference>
<name>A0A495K9M4_WILMA</name>
<dbReference type="PANTHER" id="PTHR42870">
    <property type="entry name" value="ACETYL-COA C-ACETYLTRANSFERASE"/>
    <property type="match status" value="1"/>
</dbReference>
<comment type="caution">
    <text evidence="2">The sequence shown here is derived from an EMBL/GenBank/DDBJ whole genome shotgun (WGS) entry which is preliminary data.</text>
</comment>
<dbReference type="SUPFAM" id="SSF53901">
    <property type="entry name" value="Thiolase-like"/>
    <property type="match status" value="2"/>
</dbReference>
<dbReference type="InterPro" id="IPR055140">
    <property type="entry name" value="Thiolase_C_2"/>
</dbReference>
<gene>
    <name evidence="2" type="ORF">DFJ75_4384</name>
</gene>